<gene>
    <name evidence="10" type="ORF">K1Y72_09820</name>
</gene>
<dbReference type="PANTHER" id="PTHR11403">
    <property type="entry name" value="CYTOCHROME C OXIDASE SUBUNIT III"/>
    <property type="match status" value="1"/>
</dbReference>
<dbReference type="InterPro" id="IPR013833">
    <property type="entry name" value="Cyt_c_oxidase_su3_a-hlx"/>
</dbReference>
<dbReference type="Gene3D" id="1.20.120.80">
    <property type="entry name" value="Cytochrome c oxidase, subunit III, four-helix bundle"/>
    <property type="match status" value="1"/>
</dbReference>
<keyword evidence="4 8" id="KW-1133">Transmembrane helix</keyword>
<keyword evidence="11" id="KW-1185">Reference proteome</keyword>
<evidence type="ECO:0000256" key="3">
    <source>
        <dbReference type="ARBA" id="ARBA00022692"/>
    </source>
</evidence>
<comment type="similarity">
    <text evidence="2 7">Belongs to the cytochrome c oxidase subunit 3 family.</text>
</comment>
<proteinExistence type="inferred from homology"/>
<evidence type="ECO:0000256" key="7">
    <source>
        <dbReference type="RuleBase" id="RU003376"/>
    </source>
</evidence>
<comment type="subcellular location">
    <subcellularLocation>
        <location evidence="7">Cell membrane</location>
        <topology evidence="7">Multi-pass membrane protein</topology>
    </subcellularLocation>
    <subcellularLocation>
        <location evidence="1">Membrane</location>
        <topology evidence="1">Multi-pass membrane protein</topology>
    </subcellularLocation>
</comment>
<keyword evidence="3 7" id="KW-0812">Transmembrane</keyword>
<dbReference type="RefSeq" id="WP_220165361.1">
    <property type="nucleotide sequence ID" value="NZ_JAIBOA010000005.1"/>
</dbReference>
<dbReference type="PROSITE" id="PS50253">
    <property type="entry name" value="COX3"/>
    <property type="match status" value="1"/>
</dbReference>
<protein>
    <recommendedName>
        <fullName evidence="6">Cytochrome aa3 subunit 3</fullName>
    </recommendedName>
</protein>
<evidence type="ECO:0000259" key="9">
    <source>
        <dbReference type="PROSITE" id="PS50253"/>
    </source>
</evidence>
<dbReference type="PANTHER" id="PTHR11403:SF6">
    <property type="entry name" value="NITRIC OXIDE REDUCTASE SUBUNIT E"/>
    <property type="match status" value="1"/>
</dbReference>
<keyword evidence="5 8" id="KW-0472">Membrane</keyword>
<dbReference type="Pfam" id="PF00510">
    <property type="entry name" value="COX3"/>
    <property type="match status" value="1"/>
</dbReference>
<organism evidence="10 11">
    <name type="scientific">Actinomadura parmotrematis</name>
    <dbReference type="NCBI Taxonomy" id="2864039"/>
    <lineage>
        <taxon>Bacteria</taxon>
        <taxon>Bacillati</taxon>
        <taxon>Actinomycetota</taxon>
        <taxon>Actinomycetes</taxon>
        <taxon>Streptosporangiales</taxon>
        <taxon>Thermomonosporaceae</taxon>
        <taxon>Actinomadura</taxon>
    </lineage>
</organism>
<evidence type="ECO:0000256" key="6">
    <source>
        <dbReference type="ARBA" id="ARBA00031400"/>
    </source>
</evidence>
<feature type="transmembrane region" description="Helical" evidence="8">
    <location>
        <begin position="170"/>
        <end position="188"/>
    </location>
</feature>
<feature type="transmembrane region" description="Helical" evidence="8">
    <location>
        <begin position="126"/>
        <end position="150"/>
    </location>
</feature>
<evidence type="ECO:0000313" key="11">
    <source>
        <dbReference type="Proteomes" id="UP000774570"/>
    </source>
</evidence>
<evidence type="ECO:0000256" key="8">
    <source>
        <dbReference type="SAM" id="Phobius"/>
    </source>
</evidence>
<sequence length="189" mass="21108">MTAERETAARLPGDPGMWVFVLGDLAFFSAYFVIFMVHRGREPELFAAAQRHLSPAVAVATTLLLLTGSWLIALAVQASRAGEHRRALRLTAGTLLTGVLFMLVKAGEWAWEASHGRTFASGDFFMFYYLLTGVHLFHMLLGLVVLGVVLRELRAPGLRRTAVVETGATYWHMVDLLWIVIFVLVYLMR</sequence>
<dbReference type="InterPro" id="IPR000298">
    <property type="entry name" value="Cyt_c_oxidase-like_su3"/>
</dbReference>
<dbReference type="Proteomes" id="UP000774570">
    <property type="component" value="Unassembled WGS sequence"/>
</dbReference>
<dbReference type="SUPFAM" id="SSF81452">
    <property type="entry name" value="Cytochrome c oxidase subunit III-like"/>
    <property type="match status" value="1"/>
</dbReference>
<accession>A0ABS7FSZ6</accession>
<reference evidence="10 11" key="1">
    <citation type="submission" date="2021-07" db="EMBL/GenBank/DDBJ databases">
        <title>Actinomadura sp. PM05-2 isolated from lichen.</title>
        <authorList>
            <person name="Somphong A."/>
            <person name="Phongsopitanun W."/>
            <person name="Tanasupawat S."/>
            <person name="Peongsungnone V."/>
        </authorList>
    </citation>
    <scope>NUCLEOTIDE SEQUENCE [LARGE SCALE GENOMIC DNA]</scope>
    <source>
        <strain evidence="10 11">PM05-2</strain>
    </source>
</reference>
<dbReference type="InterPro" id="IPR035973">
    <property type="entry name" value="Cyt_c_oxidase_su3-like_sf"/>
</dbReference>
<evidence type="ECO:0000256" key="1">
    <source>
        <dbReference type="ARBA" id="ARBA00004141"/>
    </source>
</evidence>
<evidence type="ECO:0000256" key="4">
    <source>
        <dbReference type="ARBA" id="ARBA00022989"/>
    </source>
</evidence>
<evidence type="ECO:0000313" key="10">
    <source>
        <dbReference type="EMBL" id="MBW8482663.1"/>
    </source>
</evidence>
<evidence type="ECO:0000256" key="2">
    <source>
        <dbReference type="ARBA" id="ARBA00010581"/>
    </source>
</evidence>
<feature type="transmembrane region" description="Helical" evidence="8">
    <location>
        <begin position="16"/>
        <end position="37"/>
    </location>
</feature>
<feature type="domain" description="Heme-copper oxidase subunit III family profile" evidence="9">
    <location>
        <begin position="1"/>
        <end position="189"/>
    </location>
</feature>
<feature type="transmembrane region" description="Helical" evidence="8">
    <location>
        <begin position="88"/>
        <end position="106"/>
    </location>
</feature>
<dbReference type="EMBL" id="JAIBOA010000005">
    <property type="protein sequence ID" value="MBW8482663.1"/>
    <property type="molecule type" value="Genomic_DNA"/>
</dbReference>
<dbReference type="InterPro" id="IPR024791">
    <property type="entry name" value="Cyt_c/ubiquinol_Oxase_su3"/>
</dbReference>
<evidence type="ECO:0000256" key="5">
    <source>
        <dbReference type="ARBA" id="ARBA00023136"/>
    </source>
</evidence>
<comment type="caution">
    <text evidence="10">The sequence shown here is derived from an EMBL/GenBank/DDBJ whole genome shotgun (WGS) entry which is preliminary data.</text>
</comment>
<name>A0ABS7FSZ6_9ACTN</name>
<feature type="transmembrane region" description="Helical" evidence="8">
    <location>
        <begin position="57"/>
        <end position="76"/>
    </location>
</feature>